<proteinExistence type="inferred from homology"/>
<evidence type="ECO:0000256" key="5">
    <source>
        <dbReference type="ARBA" id="ARBA00022490"/>
    </source>
</evidence>
<evidence type="ECO:0000256" key="4">
    <source>
        <dbReference type="ARBA" id="ARBA00022448"/>
    </source>
</evidence>
<dbReference type="PROSITE" id="PS50166">
    <property type="entry name" value="IMPORTIN_B_NT"/>
    <property type="match status" value="1"/>
</dbReference>
<gene>
    <name evidence="11" type="ORF">DCAF_LOCUS21642</name>
</gene>
<evidence type="ECO:0000256" key="2">
    <source>
        <dbReference type="ARBA" id="ARBA00004496"/>
    </source>
</evidence>
<dbReference type="AlphaFoldDB" id="A0AAV1SF65"/>
<comment type="caution">
    <text evidence="11">The sequence shown here is derived from an EMBL/GenBank/DDBJ whole genome shotgun (WGS) entry which is preliminary data.</text>
</comment>
<sequence>MDLPSLAIVLQAALSPNPDERKAAEQRLDQFQYTPQHLVRLLQIIVDNNCDMAVRQVASIHFKNFIAKNWAPHEPDEQPKISPSDKAMVRDHILVFLVQVPPLLRLQLGECLKTMIHADYPEQWPHLLDWIKHNLQDQQVYGALFVLRILSRKYEFKSDEERTPVYRIVEETFSHLLNIFNKLVQIPNPSLEVADLIKLICKIFWSSIYLEIPKQLFDPNVFNAWMVLFLNVLERPVPVDGQPVDPELRKSWGWWKVKKWTVHILNRLYTRFGDLKLQNPENKAFAQMFQKNFAGKILECHLNILNVIRSGGYLPDRVINLILQYLSNSISKNSMYNLLLPRLDVLLFEIVFPLMCFNDNDQKLWDEDPHEYVRKGYDIIEDLYSPRTASMDFVSELVRKRGKENLQKFILFIVEIFKRYDEAPMEYKPYRQKDGALLAIGALCDKLKQTDPYKSELERMLVQHVFPEFSSPVGHLRAKAAWVAGQYAHINFSDQNNFRKALHSVVSGLRDPELPVRVDSVFALRSFVEACKDLNEIRPILPQLLDEFFKLMNEVENEDLVFTLETIVDKFGEEMAPYALGLCQNLAAAFWRCMNTAEADDEADDPGALAAVGCLRAISTILESVSRLPDLFVQVEPTLLPIMRRMLTTDGQEVFEEVLEIVSYMTFFSPTISTEMWSLWPLMIEALADWAIDFFPNILVPLDNYISRGTAHFLACREPDYQQSLWSMISSIMADRNLEDSDIEPAPKLIEVVFQNCKGQVDQWVEPYLRITVERLRRTEKSYLKCLLMQVVADALYYNAALTLSILHKLGVATEIFNLWFQMLQQVKRSGVRANFKREHDKKVCCLGLTALLALPADQLPGEALGRVFRATLDLLVRYKDQLAEAAKEEEAEDLDDMDGFQTDDEDDDGDGSDKEMGVDAEDGDEADSIKLHKLAAQAKSMRPHDEYDDDSDDDYSDDEELQSPIDETLDFHFQALANGVAEHAEQRRVAIEKEKLEKASAVVHAYCIGVIASLIKAFCLVQWSWRLGDKGAATFSAMGSVVYKHYETLVRLVFGVFGFTAEASKGSLLLVIVIENAVGLDKSPGKMAAGSVGIKKMALQGKVGILRVTAKSTIFMESTRMSLGKVGGE</sequence>
<evidence type="ECO:0000256" key="8">
    <source>
        <dbReference type="ARBA" id="ARBA00023242"/>
    </source>
</evidence>
<evidence type="ECO:0000256" key="7">
    <source>
        <dbReference type="ARBA" id="ARBA00022990"/>
    </source>
</evidence>
<dbReference type="InterPro" id="IPR001494">
    <property type="entry name" value="Importin-beta_N"/>
</dbReference>
<dbReference type="PANTHER" id="PTHR10997">
    <property type="entry name" value="IMPORTIN-7, 8, 11"/>
    <property type="match status" value="1"/>
</dbReference>
<evidence type="ECO:0000256" key="6">
    <source>
        <dbReference type="ARBA" id="ARBA00022927"/>
    </source>
</evidence>
<dbReference type="GO" id="GO:0031267">
    <property type="term" value="F:small GTPase binding"/>
    <property type="evidence" value="ECO:0007669"/>
    <property type="project" value="InterPro"/>
</dbReference>
<accession>A0AAV1SF65</accession>
<dbReference type="InterPro" id="IPR016024">
    <property type="entry name" value="ARM-type_fold"/>
</dbReference>
<dbReference type="GO" id="GO:0005829">
    <property type="term" value="C:cytosol"/>
    <property type="evidence" value="ECO:0007669"/>
    <property type="project" value="TreeGrafter"/>
</dbReference>
<evidence type="ECO:0000313" key="12">
    <source>
        <dbReference type="Proteomes" id="UP001314170"/>
    </source>
</evidence>
<dbReference type="InterPro" id="IPR058669">
    <property type="entry name" value="TPR_IPO7/11-like"/>
</dbReference>
<dbReference type="SMART" id="SM00913">
    <property type="entry name" value="IBN_N"/>
    <property type="match status" value="1"/>
</dbReference>
<dbReference type="GO" id="GO:0005635">
    <property type="term" value="C:nuclear envelope"/>
    <property type="evidence" value="ECO:0007669"/>
    <property type="project" value="TreeGrafter"/>
</dbReference>
<dbReference type="SUPFAM" id="SSF48371">
    <property type="entry name" value="ARM repeat"/>
    <property type="match status" value="1"/>
</dbReference>
<feature type="domain" description="Importin N-terminal" evidence="10">
    <location>
        <begin position="24"/>
        <end position="99"/>
    </location>
</feature>
<comment type="subcellular location">
    <subcellularLocation>
        <location evidence="2">Cytoplasm</location>
    </subcellularLocation>
    <subcellularLocation>
        <location evidence="1">Nucleus</location>
    </subcellularLocation>
</comment>
<evidence type="ECO:0000256" key="9">
    <source>
        <dbReference type="SAM" id="MobiDB-lite"/>
    </source>
</evidence>
<feature type="compositionally biased region" description="Acidic residues" evidence="9">
    <location>
        <begin position="947"/>
        <end position="961"/>
    </location>
</feature>
<feature type="region of interest" description="Disordered" evidence="9">
    <location>
        <begin position="888"/>
        <end position="926"/>
    </location>
</feature>
<dbReference type="Pfam" id="PF08506">
    <property type="entry name" value="Cse1"/>
    <property type="match status" value="1"/>
</dbReference>
<dbReference type="Gene3D" id="1.25.10.10">
    <property type="entry name" value="Leucine-rich Repeat Variant"/>
    <property type="match status" value="1"/>
</dbReference>
<name>A0AAV1SF65_9ROSI</name>
<keyword evidence="7" id="KW-0007">Acetylation</keyword>
<dbReference type="Pfam" id="PF25758">
    <property type="entry name" value="TPR_IPO11"/>
    <property type="match status" value="1"/>
</dbReference>
<evidence type="ECO:0000259" key="10">
    <source>
        <dbReference type="PROSITE" id="PS50166"/>
    </source>
</evidence>
<dbReference type="Proteomes" id="UP001314170">
    <property type="component" value="Unassembled WGS sequence"/>
</dbReference>
<evidence type="ECO:0000313" key="11">
    <source>
        <dbReference type="EMBL" id="CAK7348933.1"/>
    </source>
</evidence>
<comment type="similarity">
    <text evidence="3">Belongs to the importin beta family.</text>
</comment>
<keyword evidence="12" id="KW-1185">Reference proteome</keyword>
<dbReference type="EMBL" id="CAWUPB010001173">
    <property type="protein sequence ID" value="CAK7348933.1"/>
    <property type="molecule type" value="Genomic_DNA"/>
</dbReference>
<reference evidence="11 12" key="1">
    <citation type="submission" date="2024-01" db="EMBL/GenBank/DDBJ databases">
        <authorList>
            <person name="Waweru B."/>
        </authorList>
    </citation>
    <scope>NUCLEOTIDE SEQUENCE [LARGE SCALE GENOMIC DNA]</scope>
</reference>
<dbReference type="Pfam" id="PF03810">
    <property type="entry name" value="IBN_N"/>
    <property type="match status" value="1"/>
</dbReference>
<feature type="compositionally biased region" description="Acidic residues" evidence="9">
    <location>
        <begin position="890"/>
        <end position="911"/>
    </location>
</feature>
<feature type="region of interest" description="Disordered" evidence="9">
    <location>
        <begin position="938"/>
        <end position="961"/>
    </location>
</feature>
<dbReference type="InterPro" id="IPR011989">
    <property type="entry name" value="ARM-like"/>
</dbReference>
<evidence type="ECO:0000256" key="3">
    <source>
        <dbReference type="ARBA" id="ARBA00007991"/>
    </source>
</evidence>
<dbReference type="PANTHER" id="PTHR10997:SF18">
    <property type="entry name" value="D-IMPORTIN 7_RANBP7"/>
    <property type="match status" value="1"/>
</dbReference>
<dbReference type="FunFam" id="1.25.10.10:FF:000177">
    <property type="entry name" value="Importin beta-like SAD2"/>
    <property type="match status" value="1"/>
</dbReference>
<keyword evidence="5" id="KW-0963">Cytoplasm</keyword>
<dbReference type="GO" id="GO:0006606">
    <property type="term" value="P:protein import into nucleus"/>
    <property type="evidence" value="ECO:0007669"/>
    <property type="project" value="TreeGrafter"/>
</dbReference>
<evidence type="ECO:0000256" key="1">
    <source>
        <dbReference type="ARBA" id="ARBA00004123"/>
    </source>
</evidence>
<keyword evidence="6" id="KW-0653">Protein transport</keyword>
<keyword evidence="8" id="KW-0539">Nucleus</keyword>
<dbReference type="InterPro" id="IPR013713">
    <property type="entry name" value="XPO2_central"/>
</dbReference>
<keyword evidence="4" id="KW-0813">Transport</keyword>
<protein>
    <recommendedName>
        <fullName evidence="10">Importin N-terminal domain-containing protein</fullName>
    </recommendedName>
</protein>
<organism evidence="11 12">
    <name type="scientific">Dovyalis caffra</name>
    <dbReference type="NCBI Taxonomy" id="77055"/>
    <lineage>
        <taxon>Eukaryota</taxon>
        <taxon>Viridiplantae</taxon>
        <taxon>Streptophyta</taxon>
        <taxon>Embryophyta</taxon>
        <taxon>Tracheophyta</taxon>
        <taxon>Spermatophyta</taxon>
        <taxon>Magnoliopsida</taxon>
        <taxon>eudicotyledons</taxon>
        <taxon>Gunneridae</taxon>
        <taxon>Pentapetalae</taxon>
        <taxon>rosids</taxon>
        <taxon>fabids</taxon>
        <taxon>Malpighiales</taxon>
        <taxon>Salicaceae</taxon>
        <taxon>Flacourtieae</taxon>
        <taxon>Dovyalis</taxon>
    </lineage>
</organism>